<evidence type="ECO:0000256" key="2">
    <source>
        <dbReference type="SAM" id="SignalP"/>
    </source>
</evidence>
<keyword evidence="2" id="KW-0732">Signal</keyword>
<dbReference type="InterPro" id="IPR011990">
    <property type="entry name" value="TPR-like_helical_dom_sf"/>
</dbReference>
<dbReference type="Proteomes" id="UP001430193">
    <property type="component" value="Unassembled WGS sequence"/>
</dbReference>
<dbReference type="EMBL" id="JADIKF010000037">
    <property type="protein sequence ID" value="MBM7129283.1"/>
    <property type="molecule type" value="Genomic_DNA"/>
</dbReference>
<dbReference type="SMART" id="SM00671">
    <property type="entry name" value="SEL1"/>
    <property type="match status" value="1"/>
</dbReference>
<feature type="signal peptide" evidence="2">
    <location>
        <begin position="1"/>
        <end position="24"/>
    </location>
</feature>
<feature type="chain" id="PRO_5046543091" description="Sel1 repeat family protein" evidence="2">
    <location>
        <begin position="25"/>
        <end position="267"/>
    </location>
</feature>
<evidence type="ECO:0000313" key="4">
    <source>
        <dbReference type="Proteomes" id="UP001430193"/>
    </source>
</evidence>
<name>A0ABS2KEF7_9GAMM</name>
<feature type="region of interest" description="Disordered" evidence="1">
    <location>
        <begin position="244"/>
        <end position="267"/>
    </location>
</feature>
<evidence type="ECO:0000313" key="3">
    <source>
        <dbReference type="EMBL" id="MBM7129283.1"/>
    </source>
</evidence>
<organism evidence="3 4">
    <name type="scientific">Dyella mobilis</name>
    <dbReference type="NCBI Taxonomy" id="1849582"/>
    <lineage>
        <taxon>Bacteria</taxon>
        <taxon>Pseudomonadati</taxon>
        <taxon>Pseudomonadota</taxon>
        <taxon>Gammaproteobacteria</taxon>
        <taxon>Lysobacterales</taxon>
        <taxon>Rhodanobacteraceae</taxon>
        <taxon>Dyella</taxon>
    </lineage>
</organism>
<evidence type="ECO:0008006" key="5">
    <source>
        <dbReference type="Google" id="ProtNLM"/>
    </source>
</evidence>
<feature type="compositionally biased region" description="Polar residues" evidence="1">
    <location>
        <begin position="246"/>
        <end position="267"/>
    </location>
</feature>
<protein>
    <recommendedName>
        <fullName evidence="5">Sel1 repeat family protein</fullName>
    </recommendedName>
</protein>
<comment type="caution">
    <text evidence="3">The sequence shown here is derived from an EMBL/GenBank/DDBJ whole genome shotgun (WGS) entry which is preliminary data.</text>
</comment>
<dbReference type="SUPFAM" id="SSF81901">
    <property type="entry name" value="HCP-like"/>
    <property type="match status" value="1"/>
</dbReference>
<sequence>MLKTSLFALCTLAMSLSFATPAAAQTASPPAITVNGEAPTTAMQQGDASQSSPALDDKNINCPTGLEQILPGDYYACEARAAYGKENYGKMLDMLNESAYWANKDAQYTLGLAYFNGDTEDIEQNRPLGLAWLALAAERKNPQYQLANAQARAQATAAELREAQKLLKKMTPRYGDSVAATRAIRRFNQTIRDIDDAAREGGIVDIPGFSPFPESAFVIANKLHDEATMDFSTFQGTVVVGKPEWVQNNPGNGAPATASSTGHASSP</sequence>
<reference evidence="3" key="1">
    <citation type="submission" date="2020-10" db="EMBL/GenBank/DDBJ databases">
        <title>Phylogeny of dyella-like bacteria.</title>
        <authorList>
            <person name="Fu J."/>
        </authorList>
    </citation>
    <scope>NUCLEOTIDE SEQUENCE</scope>
    <source>
        <strain evidence="3">DHON07</strain>
    </source>
</reference>
<accession>A0ABS2KEF7</accession>
<dbReference type="Gene3D" id="1.25.40.10">
    <property type="entry name" value="Tetratricopeptide repeat domain"/>
    <property type="match status" value="1"/>
</dbReference>
<keyword evidence="4" id="KW-1185">Reference proteome</keyword>
<evidence type="ECO:0000256" key="1">
    <source>
        <dbReference type="SAM" id="MobiDB-lite"/>
    </source>
</evidence>
<dbReference type="InterPro" id="IPR006597">
    <property type="entry name" value="Sel1-like"/>
</dbReference>
<proteinExistence type="predicted"/>
<dbReference type="RefSeq" id="WP_204630895.1">
    <property type="nucleotide sequence ID" value="NZ_BSOC01000004.1"/>
</dbReference>
<feature type="region of interest" description="Disordered" evidence="1">
    <location>
        <begin position="30"/>
        <end position="59"/>
    </location>
</feature>
<feature type="compositionally biased region" description="Polar residues" evidence="1">
    <location>
        <begin position="41"/>
        <end position="53"/>
    </location>
</feature>
<gene>
    <name evidence="3" type="ORF">ISS99_07085</name>
</gene>